<evidence type="ECO:0008006" key="2">
    <source>
        <dbReference type="Google" id="ProtNLM"/>
    </source>
</evidence>
<dbReference type="AlphaFoldDB" id="A0A7C3IXX1"/>
<organism evidence="1">
    <name type="scientific">Candidatus Methanomethylicus mesodigestus</name>
    <dbReference type="NCBI Taxonomy" id="1867258"/>
    <lineage>
        <taxon>Archaea</taxon>
        <taxon>Thermoproteota</taxon>
        <taxon>Methanosuratincolia</taxon>
        <taxon>Candidatus Methanomethylicales</taxon>
        <taxon>Candidatus Methanomethylicaceae</taxon>
        <taxon>Candidatus Methanomethylicus</taxon>
    </lineage>
</organism>
<reference evidence="1" key="1">
    <citation type="journal article" date="2020" name="mSystems">
        <title>Genome- and Community-Level Interaction Insights into Carbon Utilization and Element Cycling Functions of Hydrothermarchaeota in Hydrothermal Sediment.</title>
        <authorList>
            <person name="Zhou Z."/>
            <person name="Liu Y."/>
            <person name="Xu W."/>
            <person name="Pan J."/>
            <person name="Luo Z.H."/>
            <person name="Li M."/>
        </authorList>
    </citation>
    <scope>NUCLEOTIDE SEQUENCE [LARGE SCALE GENOMIC DNA]</scope>
    <source>
        <strain evidence="1">SpSt-468</strain>
    </source>
</reference>
<dbReference type="EMBL" id="DSTX01000011">
    <property type="protein sequence ID" value="HFK20990.1"/>
    <property type="molecule type" value="Genomic_DNA"/>
</dbReference>
<name>A0A7C3IXX1_9CREN</name>
<proteinExistence type="predicted"/>
<comment type="caution">
    <text evidence="1">The sequence shown here is derived from an EMBL/GenBank/DDBJ whole genome shotgun (WGS) entry which is preliminary data.</text>
</comment>
<sequence>MRIKVPKKTTLLIGITGLALLIIAVGIIENEGVQNPKVRHSNYTLPITERHFLIGMVPTSRGGPNATFEDVLNAYQEVAVLGEVAMLWVSPSGIGEYMRLNSTRVVEGVRVYGLRPIVTLNFATLVQVNGSGLVYTIDAPPGVPANLSDPTFRAIWTEEAEAIARAFRPDYFSLGNEVNDYFHFHPDDLGAYLTLLDEAYAAIKQASPSTKVMVVFSYNHMNENDQFGLLGLFSNRTDLIGLTTYPWKHFDKPSDIPPDYYSKIRAFTNKTIALTEIGWVSSDARGSSEREQAEFLVQFLNLTKGIDLEIVNWLFLHEPQLNGTAAVISDPAVASISLKNSDGSKKEIYFLWQDLKELRITK</sequence>
<dbReference type="SUPFAM" id="SSF51445">
    <property type="entry name" value="(Trans)glycosidases"/>
    <property type="match status" value="1"/>
</dbReference>
<dbReference type="InterPro" id="IPR017853">
    <property type="entry name" value="GH"/>
</dbReference>
<gene>
    <name evidence="1" type="ORF">ENS19_06925</name>
</gene>
<dbReference type="Gene3D" id="3.20.20.80">
    <property type="entry name" value="Glycosidases"/>
    <property type="match status" value="1"/>
</dbReference>
<protein>
    <recommendedName>
        <fullName evidence="2">Arabinogalactan endo-beta-1,4-galactanase</fullName>
    </recommendedName>
</protein>
<evidence type="ECO:0000313" key="1">
    <source>
        <dbReference type="EMBL" id="HFK20990.1"/>
    </source>
</evidence>
<accession>A0A7C3IXX1</accession>